<dbReference type="Pfam" id="PF08700">
    <property type="entry name" value="VPS51_Exo84_N"/>
    <property type="match status" value="1"/>
</dbReference>
<keyword evidence="7" id="KW-0472">Membrane</keyword>
<comment type="subcellular location">
    <subcellularLocation>
        <location evidence="1">Golgi apparatus membrane</location>
        <topology evidence="1">Peripheral membrane protein</topology>
    </subcellularLocation>
</comment>
<evidence type="ECO:0000256" key="2">
    <source>
        <dbReference type="ARBA" id="ARBA00006653"/>
    </source>
</evidence>
<dbReference type="PANTHER" id="PTHR31658">
    <property type="entry name" value="CONSERVED OLIGOMERIC GOLGI COMPLEX SUBUNIT 1"/>
    <property type="match status" value="1"/>
</dbReference>
<evidence type="ECO:0000256" key="4">
    <source>
        <dbReference type="ARBA" id="ARBA00022448"/>
    </source>
</evidence>
<evidence type="ECO:0000256" key="5">
    <source>
        <dbReference type="ARBA" id="ARBA00022927"/>
    </source>
</evidence>
<evidence type="ECO:0000256" key="3">
    <source>
        <dbReference type="ARBA" id="ARBA00020978"/>
    </source>
</evidence>
<feature type="region of interest" description="Disordered" evidence="8">
    <location>
        <begin position="692"/>
        <end position="716"/>
    </location>
</feature>
<evidence type="ECO:0000256" key="7">
    <source>
        <dbReference type="ARBA" id="ARBA00023136"/>
    </source>
</evidence>
<comment type="caution">
    <text evidence="9">The sequence shown here is derived from an EMBL/GenBank/DDBJ whole genome shotgun (WGS) entry which is preliminary data.</text>
</comment>
<organism evidence="9 10">
    <name type="scientific">Oculimacula yallundae</name>
    <dbReference type="NCBI Taxonomy" id="86028"/>
    <lineage>
        <taxon>Eukaryota</taxon>
        <taxon>Fungi</taxon>
        <taxon>Dikarya</taxon>
        <taxon>Ascomycota</taxon>
        <taxon>Pezizomycotina</taxon>
        <taxon>Leotiomycetes</taxon>
        <taxon>Helotiales</taxon>
        <taxon>Ploettnerulaceae</taxon>
        <taxon>Oculimacula</taxon>
    </lineage>
</organism>
<dbReference type="PANTHER" id="PTHR31658:SF0">
    <property type="entry name" value="CONSERVED OLIGOMERIC GOLGI COMPLEX SUBUNIT 1"/>
    <property type="match status" value="1"/>
</dbReference>
<keyword evidence="6" id="KW-0333">Golgi apparatus</keyword>
<keyword evidence="4" id="KW-0813">Transport</keyword>
<dbReference type="EMBL" id="JAZHXI010000009">
    <property type="protein sequence ID" value="KAL2068076.1"/>
    <property type="molecule type" value="Genomic_DNA"/>
</dbReference>
<dbReference type="InterPro" id="IPR033370">
    <property type="entry name" value="COG1"/>
</dbReference>
<evidence type="ECO:0000256" key="8">
    <source>
        <dbReference type="SAM" id="MobiDB-lite"/>
    </source>
</evidence>
<accession>A0ABR4CF19</accession>
<reference evidence="9 10" key="1">
    <citation type="journal article" date="2024" name="Commun. Biol.">
        <title>Comparative genomic analysis of thermophilic fungi reveals convergent evolutionary adaptations and gene losses.</title>
        <authorList>
            <person name="Steindorff A.S."/>
            <person name="Aguilar-Pontes M.V."/>
            <person name="Robinson A.J."/>
            <person name="Andreopoulos B."/>
            <person name="LaButti K."/>
            <person name="Kuo A."/>
            <person name="Mondo S."/>
            <person name="Riley R."/>
            <person name="Otillar R."/>
            <person name="Haridas S."/>
            <person name="Lipzen A."/>
            <person name="Grimwood J."/>
            <person name="Schmutz J."/>
            <person name="Clum A."/>
            <person name="Reid I.D."/>
            <person name="Moisan M.C."/>
            <person name="Butler G."/>
            <person name="Nguyen T.T.M."/>
            <person name="Dewar K."/>
            <person name="Conant G."/>
            <person name="Drula E."/>
            <person name="Henrissat B."/>
            <person name="Hansel C."/>
            <person name="Singer S."/>
            <person name="Hutchinson M.I."/>
            <person name="de Vries R.P."/>
            <person name="Natvig D.O."/>
            <person name="Powell A.J."/>
            <person name="Tsang A."/>
            <person name="Grigoriev I.V."/>
        </authorList>
    </citation>
    <scope>NUCLEOTIDE SEQUENCE [LARGE SCALE GENOMIC DNA]</scope>
    <source>
        <strain evidence="9 10">CBS 494.80</strain>
    </source>
</reference>
<evidence type="ECO:0000313" key="9">
    <source>
        <dbReference type="EMBL" id="KAL2068076.1"/>
    </source>
</evidence>
<gene>
    <name evidence="9" type="ORF">VTL71DRAFT_16174</name>
</gene>
<keyword evidence="10" id="KW-1185">Reference proteome</keyword>
<dbReference type="Proteomes" id="UP001595075">
    <property type="component" value="Unassembled WGS sequence"/>
</dbReference>
<evidence type="ECO:0000256" key="1">
    <source>
        <dbReference type="ARBA" id="ARBA00004395"/>
    </source>
</evidence>
<comment type="similarity">
    <text evidence="2">Belongs to the COG1 family.</text>
</comment>
<evidence type="ECO:0000256" key="6">
    <source>
        <dbReference type="ARBA" id="ARBA00023034"/>
    </source>
</evidence>
<name>A0ABR4CF19_9HELO</name>
<sequence>MAANKTLDPSTCTSATEAFKYPLPQVRQFHRSLTIELDEKNARLRTLVGGSYRQLLGTAETILQMREDIGHVEEKLGRVGKGCGRGVVAGKASGLAKLAAGARGGKKGDELAWAAKVKVLEMCAITVGRLLRKGSSVIIDDKSAKGNNLVLAAKVLILSRLLAKSVGSSAENRGLEDRTSVDEMKKKLGTLRRKLLRAVEKTVEKVDGDREDLIQALSAHSLATSSGAKDVIRHFLHVRGEAIALAFDEEEQKSETAGVLRALGLYTKTLLDVQALVPRRLPEALASLKTRPLLKDDSLRHLEGLRLDVCEKWFGDEIQFFIPYIRHDDLESSQAAEMLRGWAKRASEVMLEGLGKSLGHMVEFKTVVTIRTRILEIWIKEGGKAKGFDPSILLDSLRKVLNERLVALVESRVSKLHLVGTEIEGTLGAWREGITDHQDSLWDSSLLDMDINNGASLFKQTVLARTHGRSDAVSRVFRGYQTWRHLVDEICVVISQLKKQRWDDDLEDIEDDLSVESRNALLSIEDPKMLQERLDSSLEEAYHILYEKISALMTTYEESEQIGKISVYLLRIIRDIRTDLPANTSLQSFGLSLVKPLHERLASEVSAKPVISFSKTCSRKMVSGRALWEGTPELPVQPSPGTFKLLHSLVLAMAKVGGDLWSPAAVTVLKQNLRDAVAEKWTEALKAKPKTQIKEAVAEEEAPEAEDTVDGDKASETEVTVAETKSTDVSIQALFDILLLQSAFDVLDTDGDQLVKLGESVEAKTELDAAARKRIIGAAKEYWKRTALLFGLLA</sequence>
<evidence type="ECO:0000313" key="10">
    <source>
        <dbReference type="Proteomes" id="UP001595075"/>
    </source>
</evidence>
<keyword evidence="5" id="KW-0653">Protein transport</keyword>
<feature type="compositionally biased region" description="Acidic residues" evidence="8">
    <location>
        <begin position="698"/>
        <end position="709"/>
    </location>
</feature>
<proteinExistence type="inferred from homology"/>
<protein>
    <recommendedName>
        <fullName evidence="3">Conserved oligomeric Golgi complex subunit 1</fullName>
    </recommendedName>
</protein>